<accession>A0A2S2CMR3</accession>
<name>A0A2S2CMR3_9PROT</name>
<protein>
    <submittedName>
        <fullName evidence="2">Phage portal protein</fullName>
    </submittedName>
</protein>
<dbReference type="OrthoDB" id="7592047at2"/>
<dbReference type="KEGG" id="azz:DEW08_01530"/>
<organism evidence="2 3">
    <name type="scientific">Azospirillum thermophilum</name>
    <dbReference type="NCBI Taxonomy" id="2202148"/>
    <lineage>
        <taxon>Bacteria</taxon>
        <taxon>Pseudomonadati</taxon>
        <taxon>Pseudomonadota</taxon>
        <taxon>Alphaproteobacteria</taxon>
        <taxon>Rhodospirillales</taxon>
        <taxon>Azospirillaceae</taxon>
        <taxon>Azospirillum</taxon>
    </lineage>
</organism>
<dbReference type="NCBIfam" id="TIGR01537">
    <property type="entry name" value="portal_HK97"/>
    <property type="match status" value="1"/>
</dbReference>
<reference evidence="3" key="1">
    <citation type="submission" date="2018-05" db="EMBL/GenBank/DDBJ databases">
        <title>Azospirillum thermophila sp. nov., a novel isolated from hot spring.</title>
        <authorList>
            <person name="Zhao Z."/>
        </authorList>
    </citation>
    <scope>NUCLEOTIDE SEQUENCE [LARGE SCALE GENOMIC DNA]</scope>
    <source>
        <strain evidence="3">CFH 70021</strain>
    </source>
</reference>
<dbReference type="InterPro" id="IPR006427">
    <property type="entry name" value="Portal_HK97"/>
</dbReference>
<sequence>MRGAGVAGGETQSGAVVNANTALRNAAVLRCVSVISKTIGMLPLQLFKAGDAVEKAVDHPLYRILMKTPNDWQTPFTFKSTMQARALLHGSAYAYPVRSRGRIVRLFPLEPSRVEAKQNDDWTVEYRYTRMDGGVMTIPAAEMFHLRDMSLDGLEGVSRVKLAREAIGLALRAEQAASRLFKNGMMLGGYLTTTGRLSKDAIDRLKEQMSDYTGSENSQKWPVFEEGLKAEKMAQTSVESQHLENRRHQIEEVARAFDVPRPLLMLDETSWGTGIAQLGLFFIQYGLAPWFKAWEEEVSRVLLTESERDGYYAKFNEKALLRGTPKDQAEFFAKALGAGGHDPWMMVDEVRDLSELPRQSGDASKLQPGYGRKAPPASEGGSGNEPAQPA</sequence>
<evidence type="ECO:0000313" key="2">
    <source>
        <dbReference type="EMBL" id="AWK85813.1"/>
    </source>
</evidence>
<keyword evidence="3" id="KW-1185">Reference proteome</keyword>
<dbReference type="Pfam" id="PF04860">
    <property type="entry name" value="Phage_portal"/>
    <property type="match status" value="1"/>
</dbReference>
<dbReference type="Proteomes" id="UP000245629">
    <property type="component" value="Chromosome 1"/>
</dbReference>
<dbReference type="EMBL" id="CP029352">
    <property type="protein sequence ID" value="AWK85813.1"/>
    <property type="molecule type" value="Genomic_DNA"/>
</dbReference>
<gene>
    <name evidence="2" type="ORF">DEW08_01530</name>
</gene>
<feature type="region of interest" description="Disordered" evidence="1">
    <location>
        <begin position="356"/>
        <end position="390"/>
    </location>
</feature>
<proteinExistence type="predicted"/>
<dbReference type="InterPro" id="IPR006944">
    <property type="entry name" value="Phage/GTA_portal"/>
</dbReference>
<evidence type="ECO:0000313" key="3">
    <source>
        <dbReference type="Proteomes" id="UP000245629"/>
    </source>
</evidence>
<evidence type="ECO:0000256" key="1">
    <source>
        <dbReference type="SAM" id="MobiDB-lite"/>
    </source>
</evidence>
<dbReference type="AlphaFoldDB" id="A0A2S2CMR3"/>